<keyword evidence="2 6" id="KW-0479">Metal-binding</keyword>
<dbReference type="HAMAP" id="MF_00163">
    <property type="entry name" value="Pep_deformylase"/>
    <property type="match status" value="1"/>
</dbReference>
<dbReference type="PIRSF" id="PIRSF004749">
    <property type="entry name" value="Pep_def"/>
    <property type="match status" value="1"/>
</dbReference>
<dbReference type="InterPro" id="IPR036821">
    <property type="entry name" value="Peptide_deformylase_sf"/>
</dbReference>
<sequence length="184" mass="21145">MLTMDDIVRDGHPILRTKVKEVTEIDEETKRQLREMREYLVMSQDEKTAQKYNLRAGVGLAAPQVNIDKRMIAIYITDEMNEPVYDYMLINPKLVSHSVQETYLPGGEGCLSVDEDIDGIVHRYKRFRVSALDIDGNKIEIKAKGLLAIVLQHEMDHLNGVMFYDHIDQENPNEPRDGAVPFED</sequence>
<keyword evidence="8" id="KW-1185">Reference proteome</keyword>
<dbReference type="PRINTS" id="PR01576">
    <property type="entry name" value="PDEFORMYLASE"/>
</dbReference>
<feature type="binding site" evidence="6">
    <location>
        <position position="153"/>
    </location>
    <ligand>
        <name>Fe cation</name>
        <dbReference type="ChEBI" id="CHEBI:24875"/>
    </ligand>
</feature>
<dbReference type="Pfam" id="PF01327">
    <property type="entry name" value="Pep_deformylase"/>
    <property type="match status" value="1"/>
</dbReference>
<evidence type="ECO:0000256" key="6">
    <source>
        <dbReference type="HAMAP-Rule" id="MF_00163"/>
    </source>
</evidence>
<dbReference type="GO" id="GO:0046872">
    <property type="term" value="F:metal ion binding"/>
    <property type="evidence" value="ECO:0007669"/>
    <property type="project" value="UniProtKB-KW"/>
</dbReference>
<dbReference type="GO" id="GO:0006412">
    <property type="term" value="P:translation"/>
    <property type="evidence" value="ECO:0007669"/>
    <property type="project" value="UniProtKB-UniRule"/>
</dbReference>
<dbReference type="EC" id="3.5.1.88" evidence="6"/>
<dbReference type="NCBIfam" id="TIGR00079">
    <property type="entry name" value="pept_deformyl"/>
    <property type="match status" value="1"/>
</dbReference>
<evidence type="ECO:0000256" key="5">
    <source>
        <dbReference type="ARBA" id="ARBA00023004"/>
    </source>
</evidence>
<reference evidence="7 8" key="2">
    <citation type="submission" date="2023-10" db="EMBL/GenBank/DDBJ databases">
        <authorList>
            <person name="Choi B."/>
        </authorList>
    </citation>
    <scope>NUCLEOTIDE SEQUENCE [LARGE SCALE GENOMIC DNA]</scope>
    <source>
        <strain evidence="7 8">UMB0959</strain>
    </source>
</reference>
<dbReference type="EMBL" id="CP136964">
    <property type="protein sequence ID" value="WOS96164.1"/>
    <property type="molecule type" value="Genomic_DNA"/>
</dbReference>
<feature type="binding site" evidence="6">
    <location>
        <position position="157"/>
    </location>
    <ligand>
        <name>Fe cation</name>
        <dbReference type="ChEBI" id="CHEBI:24875"/>
    </ligand>
</feature>
<proteinExistence type="inferred from homology"/>
<dbReference type="FunFam" id="3.90.45.10:FF:000002">
    <property type="entry name" value="Peptide deformylase"/>
    <property type="match status" value="1"/>
</dbReference>
<evidence type="ECO:0000313" key="8">
    <source>
        <dbReference type="Proteomes" id="UP000243626"/>
    </source>
</evidence>
<organism evidence="7 8">
    <name type="scientific">Nosocomiicoccus massiliensis</name>
    <dbReference type="NCBI Taxonomy" id="1232430"/>
    <lineage>
        <taxon>Bacteria</taxon>
        <taxon>Bacillati</taxon>
        <taxon>Bacillota</taxon>
        <taxon>Bacilli</taxon>
        <taxon>Bacillales</taxon>
        <taxon>Staphylococcaceae</taxon>
        <taxon>Nosocomiicoccus</taxon>
    </lineage>
</organism>
<dbReference type="KEGG" id="nmy:CJ229_000035"/>
<feature type="binding site" evidence="6">
    <location>
        <position position="110"/>
    </location>
    <ligand>
        <name>Fe cation</name>
        <dbReference type="ChEBI" id="CHEBI:24875"/>
    </ligand>
</feature>
<comment type="similarity">
    <text evidence="1 6">Belongs to the polypeptide deformylase family.</text>
</comment>
<evidence type="ECO:0000313" key="7">
    <source>
        <dbReference type="EMBL" id="WOS96164.1"/>
    </source>
</evidence>
<dbReference type="GO" id="GO:0042586">
    <property type="term" value="F:peptide deformylase activity"/>
    <property type="evidence" value="ECO:0007669"/>
    <property type="project" value="UniProtKB-UniRule"/>
</dbReference>
<gene>
    <name evidence="6 7" type="primary">def</name>
    <name evidence="7" type="ORF">CJ229_000035</name>
</gene>
<dbReference type="InterPro" id="IPR023635">
    <property type="entry name" value="Peptide_deformylase"/>
</dbReference>
<keyword evidence="3 6" id="KW-0378">Hydrolase</keyword>
<dbReference type="SUPFAM" id="SSF56420">
    <property type="entry name" value="Peptide deformylase"/>
    <property type="match status" value="1"/>
</dbReference>
<dbReference type="RefSeq" id="WP_102167238.1">
    <property type="nucleotide sequence ID" value="NZ_CP136964.1"/>
</dbReference>
<dbReference type="AlphaFoldDB" id="A0AAF0YLY0"/>
<comment type="catalytic activity">
    <reaction evidence="6">
        <text>N-terminal N-formyl-L-methionyl-[peptide] + H2O = N-terminal L-methionyl-[peptide] + formate</text>
        <dbReference type="Rhea" id="RHEA:24420"/>
        <dbReference type="Rhea" id="RHEA-COMP:10639"/>
        <dbReference type="Rhea" id="RHEA-COMP:10640"/>
        <dbReference type="ChEBI" id="CHEBI:15377"/>
        <dbReference type="ChEBI" id="CHEBI:15740"/>
        <dbReference type="ChEBI" id="CHEBI:49298"/>
        <dbReference type="ChEBI" id="CHEBI:64731"/>
        <dbReference type="EC" id="3.5.1.88"/>
    </reaction>
</comment>
<evidence type="ECO:0000256" key="2">
    <source>
        <dbReference type="ARBA" id="ARBA00022723"/>
    </source>
</evidence>
<reference evidence="8" key="1">
    <citation type="submission" date="2017-09" db="EMBL/GenBank/DDBJ databases">
        <title>Bacterial strain isolated from the female urinary microbiota.</title>
        <authorList>
            <person name="Thomas-White K."/>
            <person name="Kumar N."/>
            <person name="Forster S."/>
            <person name="Putonti C."/>
            <person name="Lawley T."/>
            <person name="Wolfe A.J."/>
        </authorList>
    </citation>
    <scope>NUCLEOTIDE SEQUENCE [LARGE SCALE GENOMIC DNA]</scope>
    <source>
        <strain evidence="8">UMB0959</strain>
    </source>
</reference>
<keyword evidence="5 6" id="KW-0408">Iron</keyword>
<dbReference type="PANTHER" id="PTHR10458">
    <property type="entry name" value="PEPTIDE DEFORMYLASE"/>
    <property type="match status" value="1"/>
</dbReference>
<evidence type="ECO:0000256" key="1">
    <source>
        <dbReference type="ARBA" id="ARBA00010759"/>
    </source>
</evidence>
<dbReference type="Gene3D" id="3.90.45.10">
    <property type="entry name" value="Peptide deformylase"/>
    <property type="match status" value="1"/>
</dbReference>
<dbReference type="PANTHER" id="PTHR10458:SF8">
    <property type="entry name" value="PEPTIDE DEFORMYLASE 2"/>
    <property type="match status" value="1"/>
</dbReference>
<dbReference type="Proteomes" id="UP000243626">
    <property type="component" value="Chromosome"/>
</dbReference>
<evidence type="ECO:0000256" key="4">
    <source>
        <dbReference type="ARBA" id="ARBA00022917"/>
    </source>
</evidence>
<protein>
    <recommendedName>
        <fullName evidence="6">Peptide deformylase</fullName>
        <shortName evidence="6">PDF</shortName>
        <ecNumber evidence="6">3.5.1.88</ecNumber>
    </recommendedName>
    <alternativeName>
        <fullName evidence="6">Polypeptide deformylase</fullName>
    </alternativeName>
</protein>
<keyword evidence="4 6" id="KW-0648">Protein biosynthesis</keyword>
<evidence type="ECO:0000256" key="3">
    <source>
        <dbReference type="ARBA" id="ARBA00022801"/>
    </source>
</evidence>
<accession>A0AAF0YLY0</accession>
<comment type="function">
    <text evidence="6">Removes the formyl group from the N-terminal Met of newly synthesized proteins. Requires at least a dipeptide for an efficient rate of reaction. N-terminal L-methionine is a prerequisite for activity but the enzyme has broad specificity at other positions.</text>
</comment>
<feature type="active site" evidence="6">
    <location>
        <position position="154"/>
    </location>
</feature>
<name>A0AAF0YLY0_9STAP</name>
<comment type="cofactor">
    <cofactor evidence="6">
        <name>Fe(2+)</name>
        <dbReference type="ChEBI" id="CHEBI:29033"/>
    </cofactor>
    <text evidence="6">Binds 1 Fe(2+) ion.</text>
</comment>
<dbReference type="CDD" id="cd00487">
    <property type="entry name" value="Pep_deformylase"/>
    <property type="match status" value="1"/>
</dbReference>